<reference evidence="1 2" key="1">
    <citation type="journal article" date="2016" name="Nat. Commun.">
        <title>Thousands of microbial genomes shed light on interconnected biogeochemical processes in an aquifer system.</title>
        <authorList>
            <person name="Anantharaman K."/>
            <person name="Brown C.T."/>
            <person name="Hug L.A."/>
            <person name="Sharon I."/>
            <person name="Castelle C.J."/>
            <person name="Probst A.J."/>
            <person name="Thomas B.C."/>
            <person name="Singh A."/>
            <person name="Wilkins M.J."/>
            <person name="Karaoz U."/>
            <person name="Brodie E.L."/>
            <person name="Williams K.H."/>
            <person name="Hubbard S.S."/>
            <person name="Banfield J.F."/>
        </authorList>
    </citation>
    <scope>NUCLEOTIDE SEQUENCE [LARGE SCALE GENOMIC DNA]</scope>
</reference>
<accession>A0A1F7K9I6</accession>
<name>A0A1F7K9I6_9BACT</name>
<evidence type="ECO:0000313" key="1">
    <source>
        <dbReference type="EMBL" id="OGK64532.1"/>
    </source>
</evidence>
<evidence type="ECO:0000313" key="2">
    <source>
        <dbReference type="Proteomes" id="UP000178450"/>
    </source>
</evidence>
<gene>
    <name evidence="1" type="ORF">A2209_02435</name>
</gene>
<organism evidence="1 2">
    <name type="scientific">Candidatus Roizmanbacteria bacterium RIFOXYA1_FULL_41_12</name>
    <dbReference type="NCBI Taxonomy" id="1802082"/>
    <lineage>
        <taxon>Bacteria</taxon>
        <taxon>Candidatus Roizmaniibacteriota</taxon>
    </lineage>
</organism>
<proteinExistence type="predicted"/>
<dbReference type="AlphaFoldDB" id="A0A1F7K9I6"/>
<sequence length="123" mass="13546">MNKKIILSGLTALVLGGILMTPSVEAYRGDINVKGPNYTQERHEAMTKAFANNDYQAWKELMNGRGRVTQVVTEKNFAKFNQMHQLMLEGKKDEAAKIRAELGLGLQNGSGKGTGMGYGRNAR</sequence>
<comment type="caution">
    <text evidence="1">The sequence shown here is derived from an EMBL/GenBank/DDBJ whole genome shotgun (WGS) entry which is preliminary data.</text>
</comment>
<protein>
    <submittedName>
        <fullName evidence="1">Uncharacterized protein</fullName>
    </submittedName>
</protein>
<dbReference type="Proteomes" id="UP000178450">
    <property type="component" value="Unassembled WGS sequence"/>
</dbReference>
<dbReference type="EMBL" id="MGBG01000020">
    <property type="protein sequence ID" value="OGK64532.1"/>
    <property type="molecule type" value="Genomic_DNA"/>
</dbReference>